<evidence type="ECO:0000313" key="3">
    <source>
        <dbReference type="EMBL" id="SHJ10898.1"/>
    </source>
</evidence>
<reference evidence="3 4" key="1">
    <citation type="submission" date="2016-11" db="EMBL/GenBank/DDBJ databases">
        <authorList>
            <person name="Varghese N."/>
            <person name="Submissions S."/>
        </authorList>
    </citation>
    <scope>NUCLEOTIDE SEQUENCE [LARGE SCALE GENOMIC DNA]</scope>
    <source>
        <strain evidence="3 4">DSM 21988</strain>
    </source>
</reference>
<dbReference type="InterPro" id="IPR050855">
    <property type="entry name" value="NDM-1-like"/>
</dbReference>
<comment type="similarity">
    <text evidence="1">Belongs to the metallo-beta-lactamase superfamily. Class-B beta-lactamase family.</text>
</comment>
<dbReference type="SUPFAM" id="SSF56281">
    <property type="entry name" value="Metallo-hydrolase/oxidoreductase"/>
    <property type="match status" value="1"/>
</dbReference>
<dbReference type="PANTHER" id="PTHR42951">
    <property type="entry name" value="METALLO-BETA-LACTAMASE DOMAIN-CONTAINING"/>
    <property type="match status" value="1"/>
</dbReference>
<dbReference type="InterPro" id="IPR036866">
    <property type="entry name" value="RibonucZ/Hydroxyglut_hydro"/>
</dbReference>
<keyword evidence="4" id="KW-1185">Reference proteome</keyword>
<comment type="caution">
    <text evidence="3">The sequence shown here is derived from an EMBL/GenBank/DDBJ whole genome shotgun (WGS) entry which is preliminary data.</text>
</comment>
<evidence type="ECO:0000313" key="4">
    <source>
        <dbReference type="Proteomes" id="UP000184290"/>
    </source>
</evidence>
<gene>
    <name evidence="3" type="ORF">SAMN02745911_1697</name>
</gene>
<evidence type="ECO:0000259" key="2">
    <source>
        <dbReference type="SMART" id="SM00849"/>
    </source>
</evidence>
<accession>A0ABY1IFS7</accession>
<dbReference type="Gene3D" id="3.60.15.10">
    <property type="entry name" value="Ribonuclease Z/Hydroxyacylglutathione hydrolase-like"/>
    <property type="match status" value="1"/>
</dbReference>
<evidence type="ECO:0000256" key="1">
    <source>
        <dbReference type="ARBA" id="ARBA00005250"/>
    </source>
</evidence>
<name>A0ABY1IFS7_9HYPH</name>
<dbReference type="SMART" id="SM00849">
    <property type="entry name" value="Lactamase_B"/>
    <property type="match status" value="1"/>
</dbReference>
<dbReference type="Proteomes" id="UP000184290">
    <property type="component" value="Unassembled WGS sequence"/>
</dbReference>
<organism evidence="3 4">
    <name type="scientific">Aureimonas altamirensis DSM 21988</name>
    <dbReference type="NCBI Taxonomy" id="1121026"/>
    <lineage>
        <taxon>Bacteria</taxon>
        <taxon>Pseudomonadati</taxon>
        <taxon>Pseudomonadota</taxon>
        <taxon>Alphaproteobacteria</taxon>
        <taxon>Hyphomicrobiales</taxon>
        <taxon>Aurantimonadaceae</taxon>
        <taxon>Aureimonas</taxon>
    </lineage>
</organism>
<dbReference type="CDD" id="cd16282">
    <property type="entry name" value="metallo-hydrolase-like_MBL-fold"/>
    <property type="match status" value="1"/>
</dbReference>
<dbReference type="NCBIfam" id="TIGR04559">
    <property type="entry name" value="SoxH_rel_PQQ_2"/>
    <property type="match status" value="1"/>
</dbReference>
<dbReference type="Pfam" id="PF00753">
    <property type="entry name" value="Lactamase_B"/>
    <property type="match status" value="1"/>
</dbReference>
<protein>
    <submittedName>
        <fullName evidence="3">Quinoprotein relay system zinc metallohydrolase 2</fullName>
    </submittedName>
</protein>
<dbReference type="PANTHER" id="PTHR42951:SF4">
    <property type="entry name" value="ACYL-COENZYME A THIOESTERASE MBLAC2"/>
    <property type="match status" value="1"/>
</dbReference>
<dbReference type="InterPro" id="IPR030829">
    <property type="entry name" value="SoxH-rel_PQQ_2"/>
</dbReference>
<dbReference type="InterPro" id="IPR001279">
    <property type="entry name" value="Metallo-B-lactamas"/>
</dbReference>
<dbReference type="RefSeq" id="WP_060604622.1">
    <property type="nucleotide sequence ID" value="NZ_FQZC01000002.1"/>
</dbReference>
<dbReference type="EMBL" id="FQZC01000002">
    <property type="protein sequence ID" value="SHJ10898.1"/>
    <property type="molecule type" value="Genomic_DNA"/>
</dbReference>
<proteinExistence type="inferred from homology"/>
<sequence>MIRILNPTWTFSRLQAAQGFAAVAVIWGMGFSEAAEPIDFKEMEPGLYIHVGQVAVPDSANQGDTSNIAFVVGNDMVVVVDAGGSRAIGQATLDAIRGVTDKPVGWLILTHMHPDHVAGSAPLVEAGATVIAHSGYEASIAPRRDFYRDLEVRRQDGDPEAFFFSAPDEVVEGDRIIDLGNRRLRLTSWPVAHTATDLTVLDETSGTLIAGDLVFVDHVPTLDGSLKGWIAALPQLAAIPARQVVPGHGPAPQPWPEALRNEARYLDVLARDIRAQIASGGSIGAAQTGAAASERGKWALFDAYNGQNVSAAFTELEWE</sequence>
<feature type="domain" description="Metallo-beta-lactamase" evidence="2">
    <location>
        <begin position="65"/>
        <end position="248"/>
    </location>
</feature>